<protein>
    <submittedName>
        <fullName evidence="1">Uncharacterized protein</fullName>
    </submittedName>
</protein>
<dbReference type="EMBL" id="JACXVP010000002">
    <property type="protein sequence ID" value="KAG5622204.1"/>
    <property type="molecule type" value="Genomic_DNA"/>
</dbReference>
<comment type="caution">
    <text evidence="1">The sequence shown here is derived from an EMBL/GenBank/DDBJ whole genome shotgun (WGS) entry which is preliminary data.</text>
</comment>
<evidence type="ECO:0000313" key="2">
    <source>
        <dbReference type="Proteomes" id="UP000824120"/>
    </source>
</evidence>
<accession>A0A9J6AD23</accession>
<name>A0A9J6AD23_SOLCO</name>
<sequence length="113" mass="12138">MGLIFVPPIPARPNSANAVPLWSHPPVPVPVPVPLPALYHDIGTYSPGALASFLDADTTEPVAHEFDLASRFSVIQFSTGFIVLGGIYPHTSLMNELKAQSKIKELDGNKTSF</sequence>
<gene>
    <name evidence="1" type="ORF">H5410_007422</name>
</gene>
<reference evidence="1 2" key="1">
    <citation type="submission" date="2020-09" db="EMBL/GenBank/DDBJ databases">
        <title>De no assembly of potato wild relative species, Solanum commersonii.</title>
        <authorList>
            <person name="Cho K."/>
        </authorList>
    </citation>
    <scope>NUCLEOTIDE SEQUENCE [LARGE SCALE GENOMIC DNA]</scope>
    <source>
        <strain evidence="1">LZ3.2</strain>
        <tissue evidence="1">Leaf</tissue>
    </source>
</reference>
<keyword evidence="2" id="KW-1185">Reference proteome</keyword>
<organism evidence="1 2">
    <name type="scientific">Solanum commersonii</name>
    <name type="common">Commerson's wild potato</name>
    <name type="synonym">Commerson's nightshade</name>
    <dbReference type="NCBI Taxonomy" id="4109"/>
    <lineage>
        <taxon>Eukaryota</taxon>
        <taxon>Viridiplantae</taxon>
        <taxon>Streptophyta</taxon>
        <taxon>Embryophyta</taxon>
        <taxon>Tracheophyta</taxon>
        <taxon>Spermatophyta</taxon>
        <taxon>Magnoliopsida</taxon>
        <taxon>eudicotyledons</taxon>
        <taxon>Gunneridae</taxon>
        <taxon>Pentapetalae</taxon>
        <taxon>asterids</taxon>
        <taxon>lamiids</taxon>
        <taxon>Solanales</taxon>
        <taxon>Solanaceae</taxon>
        <taxon>Solanoideae</taxon>
        <taxon>Solaneae</taxon>
        <taxon>Solanum</taxon>
    </lineage>
</organism>
<proteinExistence type="predicted"/>
<dbReference type="AlphaFoldDB" id="A0A9J6AD23"/>
<dbReference type="Proteomes" id="UP000824120">
    <property type="component" value="Chromosome 2"/>
</dbReference>
<evidence type="ECO:0000313" key="1">
    <source>
        <dbReference type="EMBL" id="KAG5622204.1"/>
    </source>
</evidence>